<dbReference type="PANTHER" id="PTHR30570">
    <property type="entry name" value="PERIPLASMIC PHOSPHATE BINDING COMPONENT OF PHOSPHATE ABC TRANSPORTER"/>
    <property type="match status" value="1"/>
</dbReference>
<dbReference type="InterPro" id="IPR024370">
    <property type="entry name" value="PBP_domain"/>
</dbReference>
<keyword evidence="4" id="KW-1185">Reference proteome</keyword>
<keyword evidence="1" id="KW-0732">Signal</keyword>
<evidence type="ECO:0000313" key="3">
    <source>
        <dbReference type="EMBL" id="NYG32218.1"/>
    </source>
</evidence>
<sequence>MAMALLWNGLAAAAPHIIPGAGPPEIGLRALAAEFTRQRPGTVIDIPPSVGIAGGLRALQSGEASVARLARRLTEDELRSGGLQQVVYGADAVVFVTGRDVPVTNLTEAQALALFSGATDDWEALGGPPAPVLVFYREASEIAHQALRRHIPAFAQVKFTASAKLANSDTEMREGLARYRTALGWMTLSTSDVRDDRIRALHFNGIAASADTVASGRYPMKVEHVLAWRESQLDEDLRRFLAFVTSAEGAQVLRKLQIAVPRAQPK</sequence>
<dbReference type="Gene3D" id="3.40.190.10">
    <property type="entry name" value="Periplasmic binding protein-like II"/>
    <property type="match status" value="2"/>
</dbReference>
<name>A0A7Y9U4Q9_9BURK</name>
<feature type="domain" description="PBP" evidence="2">
    <location>
        <begin position="19"/>
        <end position="248"/>
    </location>
</feature>
<gene>
    <name evidence="3" type="ORF">BDD16_001204</name>
</gene>
<dbReference type="AlphaFoldDB" id="A0A7Y9U4Q9"/>
<evidence type="ECO:0000256" key="1">
    <source>
        <dbReference type="ARBA" id="ARBA00022729"/>
    </source>
</evidence>
<evidence type="ECO:0000313" key="4">
    <source>
        <dbReference type="Proteomes" id="UP000518288"/>
    </source>
</evidence>
<dbReference type="RefSeq" id="WP_179633132.1">
    <property type="nucleotide sequence ID" value="NZ_JACCFH010000001.1"/>
</dbReference>
<protein>
    <submittedName>
        <fullName evidence="3">Phosphate transport system substrate-binding protein</fullName>
    </submittedName>
</protein>
<dbReference type="PANTHER" id="PTHR30570:SF1">
    <property type="entry name" value="PHOSPHATE-BINDING PROTEIN PSTS"/>
    <property type="match status" value="1"/>
</dbReference>
<reference evidence="3 4" key="1">
    <citation type="submission" date="2020-07" db="EMBL/GenBank/DDBJ databases">
        <title>Genomic Encyclopedia of Archaeal and Bacterial Type Strains, Phase II (KMG-II): from individual species to whole genera.</title>
        <authorList>
            <person name="Goeker M."/>
        </authorList>
    </citation>
    <scope>NUCLEOTIDE SEQUENCE [LARGE SCALE GENOMIC DNA]</scope>
    <source>
        <strain evidence="3 4">DSM 21226</strain>
    </source>
</reference>
<dbReference type="EMBL" id="JACCFH010000001">
    <property type="protein sequence ID" value="NYG32218.1"/>
    <property type="molecule type" value="Genomic_DNA"/>
</dbReference>
<evidence type="ECO:0000259" key="2">
    <source>
        <dbReference type="Pfam" id="PF12849"/>
    </source>
</evidence>
<comment type="caution">
    <text evidence="3">The sequence shown here is derived from an EMBL/GenBank/DDBJ whole genome shotgun (WGS) entry which is preliminary data.</text>
</comment>
<dbReference type="SUPFAM" id="SSF53850">
    <property type="entry name" value="Periplasmic binding protein-like II"/>
    <property type="match status" value="1"/>
</dbReference>
<dbReference type="Proteomes" id="UP000518288">
    <property type="component" value="Unassembled WGS sequence"/>
</dbReference>
<organism evidence="3 4">
    <name type="scientific">Sphaerotilus montanus</name>
    <dbReference type="NCBI Taxonomy" id="522889"/>
    <lineage>
        <taxon>Bacteria</taxon>
        <taxon>Pseudomonadati</taxon>
        <taxon>Pseudomonadota</taxon>
        <taxon>Betaproteobacteria</taxon>
        <taxon>Burkholderiales</taxon>
        <taxon>Sphaerotilaceae</taxon>
        <taxon>Sphaerotilus</taxon>
    </lineage>
</organism>
<accession>A0A7Y9U4Q9</accession>
<proteinExistence type="predicted"/>
<dbReference type="Pfam" id="PF12849">
    <property type="entry name" value="PBP_like_2"/>
    <property type="match status" value="1"/>
</dbReference>
<dbReference type="InterPro" id="IPR050811">
    <property type="entry name" value="Phosphate_ABC_transporter"/>
</dbReference>